<proteinExistence type="predicted"/>
<sequence>MENEDVDLGIDFSNEEGGDDTPRRSASKRPRAAAFEKAKKDALREVGFDGLLNVVSKIVNHKALSDRRHSDCEVGASFST</sequence>
<evidence type="ECO:0000313" key="2">
    <source>
        <dbReference type="Proteomes" id="UP001057402"/>
    </source>
</evidence>
<protein>
    <submittedName>
        <fullName evidence="1">Uncharacterized protein</fullName>
    </submittedName>
</protein>
<name>A0ACB9S794_9MYRT</name>
<dbReference type="Proteomes" id="UP001057402">
    <property type="component" value="Chromosome 2"/>
</dbReference>
<organism evidence="1 2">
    <name type="scientific">Melastoma candidum</name>
    <dbReference type="NCBI Taxonomy" id="119954"/>
    <lineage>
        <taxon>Eukaryota</taxon>
        <taxon>Viridiplantae</taxon>
        <taxon>Streptophyta</taxon>
        <taxon>Embryophyta</taxon>
        <taxon>Tracheophyta</taxon>
        <taxon>Spermatophyta</taxon>
        <taxon>Magnoliopsida</taxon>
        <taxon>eudicotyledons</taxon>
        <taxon>Gunneridae</taxon>
        <taxon>Pentapetalae</taxon>
        <taxon>rosids</taxon>
        <taxon>malvids</taxon>
        <taxon>Myrtales</taxon>
        <taxon>Melastomataceae</taxon>
        <taxon>Melastomatoideae</taxon>
        <taxon>Melastomateae</taxon>
        <taxon>Melastoma</taxon>
    </lineage>
</organism>
<reference evidence="2" key="1">
    <citation type="journal article" date="2023" name="Front. Plant Sci.">
        <title>Chromosomal-level genome assembly of Melastoma candidum provides insights into trichome evolution.</title>
        <authorList>
            <person name="Zhong Y."/>
            <person name="Wu W."/>
            <person name="Sun C."/>
            <person name="Zou P."/>
            <person name="Liu Y."/>
            <person name="Dai S."/>
            <person name="Zhou R."/>
        </authorList>
    </citation>
    <scope>NUCLEOTIDE SEQUENCE [LARGE SCALE GENOMIC DNA]</scope>
</reference>
<dbReference type="EMBL" id="CM042881">
    <property type="protein sequence ID" value="KAI4387346.1"/>
    <property type="molecule type" value="Genomic_DNA"/>
</dbReference>
<keyword evidence="2" id="KW-1185">Reference proteome</keyword>
<comment type="caution">
    <text evidence="1">The sequence shown here is derived from an EMBL/GenBank/DDBJ whole genome shotgun (WGS) entry which is preliminary data.</text>
</comment>
<evidence type="ECO:0000313" key="1">
    <source>
        <dbReference type="EMBL" id="KAI4387346.1"/>
    </source>
</evidence>
<accession>A0ACB9S794</accession>
<gene>
    <name evidence="1" type="ORF">MLD38_005185</name>
</gene>